<evidence type="ECO:0000256" key="4">
    <source>
        <dbReference type="ARBA" id="ARBA00022989"/>
    </source>
</evidence>
<feature type="compositionally biased region" description="Basic and acidic residues" evidence="6">
    <location>
        <begin position="14"/>
        <end position="38"/>
    </location>
</feature>
<dbReference type="Pfam" id="PF08478">
    <property type="entry name" value="POTRA_1"/>
    <property type="match status" value="1"/>
</dbReference>
<evidence type="ECO:0000313" key="11">
    <source>
        <dbReference type="Proteomes" id="UP000441455"/>
    </source>
</evidence>
<organism evidence="10 11">
    <name type="scientific">Acidaminococcus fermentans</name>
    <dbReference type="NCBI Taxonomy" id="905"/>
    <lineage>
        <taxon>Bacteria</taxon>
        <taxon>Bacillati</taxon>
        <taxon>Bacillota</taxon>
        <taxon>Negativicutes</taxon>
        <taxon>Acidaminococcales</taxon>
        <taxon>Acidaminococcaceae</taxon>
        <taxon>Acidaminococcus</taxon>
    </lineage>
</organism>
<dbReference type="Proteomes" id="UP000441455">
    <property type="component" value="Unassembled WGS sequence"/>
</dbReference>
<dbReference type="PANTHER" id="PTHR37820">
    <property type="entry name" value="CELL DIVISION PROTEIN DIVIB"/>
    <property type="match status" value="1"/>
</dbReference>
<evidence type="ECO:0000256" key="2">
    <source>
        <dbReference type="ARBA" id="ARBA00022618"/>
    </source>
</evidence>
<dbReference type="AlphaFoldDB" id="A0A6N7VYG8"/>
<evidence type="ECO:0000256" key="6">
    <source>
        <dbReference type="SAM" id="MobiDB-lite"/>
    </source>
</evidence>
<evidence type="ECO:0000256" key="7">
    <source>
        <dbReference type="SAM" id="Phobius"/>
    </source>
</evidence>
<comment type="caution">
    <text evidence="10">The sequence shown here is derived from an EMBL/GenBank/DDBJ whole genome shotgun (WGS) entry which is preliminary data.</text>
</comment>
<dbReference type="InterPro" id="IPR045335">
    <property type="entry name" value="FtsQ_C_sf"/>
</dbReference>
<evidence type="ECO:0000313" key="10">
    <source>
        <dbReference type="EMBL" id="MSS81056.1"/>
    </source>
</evidence>
<evidence type="ECO:0000256" key="5">
    <source>
        <dbReference type="ARBA" id="ARBA00023306"/>
    </source>
</evidence>
<sequence>MKRPNWFQPKIGRKRPESRQPGQERTRRLSRDSSRQEGDGSSSSRNPSEGHRETSTFRQEMRAARLRQEQRRKEEQERQKEREKVRQEAQAYIYGRTEEAERKALEDRAVGRETFRLRQEQKAEALEQKEPGTSRFRRRKKAAAPAGSEKTGKKGTRRRGKRRLNWPRVLLLLGSVALLIASYVTLHQPWLAFGRLEVTGNTVVTLDEVKEMGDAGDPLNIFNINRKKLLTSLRSDYRVEKADLALGWPNILRVVITDRQPALYVAMEGTQYAKLDPTGHIIGLADGITGGDAPFVSGWHIAQGELGDMTEDEEIQGILSFLRKLDPELKERIMEIHVDENKSLKIYLHNGIPVILGTYENAQSKLKTFKAICQELEAKKIKAQYIDLTYEKPYIKL</sequence>
<evidence type="ECO:0000259" key="8">
    <source>
        <dbReference type="Pfam" id="PF03799"/>
    </source>
</evidence>
<protein>
    <submittedName>
        <fullName evidence="10">FtsQ-type POTRA domain-containing protein</fullName>
    </submittedName>
</protein>
<dbReference type="GO" id="GO:0005886">
    <property type="term" value="C:plasma membrane"/>
    <property type="evidence" value="ECO:0007669"/>
    <property type="project" value="TreeGrafter"/>
</dbReference>
<dbReference type="RefSeq" id="WP_154487276.1">
    <property type="nucleotide sequence ID" value="NZ_VULN01000001.1"/>
</dbReference>
<dbReference type="InterPro" id="IPR005548">
    <property type="entry name" value="Cell_div_FtsQ/DivIB_C"/>
</dbReference>
<gene>
    <name evidence="10" type="ORF">FX155_00230</name>
</gene>
<evidence type="ECO:0000256" key="1">
    <source>
        <dbReference type="ARBA" id="ARBA00022475"/>
    </source>
</evidence>
<dbReference type="EMBL" id="VULN01000001">
    <property type="protein sequence ID" value="MSS81056.1"/>
    <property type="molecule type" value="Genomic_DNA"/>
</dbReference>
<keyword evidence="5" id="KW-0131">Cell cycle</keyword>
<feature type="compositionally biased region" description="Basic and acidic residues" evidence="6">
    <location>
        <begin position="48"/>
        <end position="87"/>
    </location>
</feature>
<dbReference type="InterPro" id="IPR050487">
    <property type="entry name" value="FtsQ_DivIB"/>
</dbReference>
<feature type="domain" description="Cell division protein FtsQ/DivIB C-terminal" evidence="8">
    <location>
        <begin position="266"/>
        <end position="388"/>
    </location>
</feature>
<feature type="domain" description="POTRA" evidence="9">
    <location>
        <begin position="195"/>
        <end position="259"/>
    </location>
</feature>
<keyword evidence="2" id="KW-0132">Cell division</keyword>
<dbReference type="InterPro" id="IPR013685">
    <property type="entry name" value="POTRA_FtsQ_type"/>
</dbReference>
<accession>A0A6N7VYG8</accession>
<keyword evidence="4 7" id="KW-1133">Transmembrane helix</keyword>
<evidence type="ECO:0000256" key="3">
    <source>
        <dbReference type="ARBA" id="ARBA00022692"/>
    </source>
</evidence>
<keyword evidence="3 7" id="KW-0812">Transmembrane</keyword>
<dbReference type="PANTHER" id="PTHR37820:SF1">
    <property type="entry name" value="CELL DIVISION PROTEIN FTSQ"/>
    <property type="match status" value="1"/>
</dbReference>
<dbReference type="GO" id="GO:0051301">
    <property type="term" value="P:cell division"/>
    <property type="evidence" value="ECO:0007669"/>
    <property type="project" value="UniProtKB-KW"/>
</dbReference>
<feature type="region of interest" description="Disordered" evidence="6">
    <location>
        <begin position="119"/>
        <end position="159"/>
    </location>
</feature>
<name>A0A6N7VYG8_ACIFE</name>
<feature type="compositionally biased region" description="Basic and acidic residues" evidence="6">
    <location>
        <begin position="119"/>
        <end position="132"/>
    </location>
</feature>
<keyword evidence="1" id="KW-1003">Cell membrane</keyword>
<dbReference type="OrthoDB" id="1633656at2"/>
<keyword evidence="7" id="KW-0472">Membrane</keyword>
<feature type="transmembrane region" description="Helical" evidence="7">
    <location>
        <begin position="166"/>
        <end position="186"/>
    </location>
</feature>
<reference evidence="10 11" key="1">
    <citation type="submission" date="2019-08" db="EMBL/GenBank/DDBJ databases">
        <title>In-depth cultivation of the pig gut microbiome towards novel bacterial diversity and tailored functional studies.</title>
        <authorList>
            <person name="Wylensek D."/>
            <person name="Hitch T.C.A."/>
            <person name="Clavel T."/>
        </authorList>
    </citation>
    <scope>NUCLEOTIDE SEQUENCE [LARGE SCALE GENOMIC DNA]</scope>
    <source>
        <strain evidence="10 11">WCA-389-WT-5B</strain>
    </source>
</reference>
<evidence type="ECO:0000259" key="9">
    <source>
        <dbReference type="Pfam" id="PF08478"/>
    </source>
</evidence>
<dbReference type="Gene3D" id="3.40.50.11690">
    <property type="entry name" value="Cell division protein FtsQ/DivIB"/>
    <property type="match status" value="1"/>
</dbReference>
<feature type="region of interest" description="Disordered" evidence="6">
    <location>
        <begin position="1"/>
        <end position="87"/>
    </location>
</feature>
<proteinExistence type="predicted"/>
<dbReference type="Pfam" id="PF03799">
    <property type="entry name" value="FtsQ_DivIB_C"/>
    <property type="match status" value="1"/>
</dbReference>